<dbReference type="GO" id="GO:0016705">
    <property type="term" value="F:oxidoreductase activity, acting on paired donors, with incorporation or reduction of molecular oxygen"/>
    <property type="evidence" value="ECO:0007669"/>
    <property type="project" value="InterPro"/>
</dbReference>
<comment type="cofactor">
    <cofactor evidence="5">
        <name>heme</name>
        <dbReference type="ChEBI" id="CHEBI:30413"/>
    </cofactor>
</comment>
<dbReference type="AlphaFoldDB" id="A0AAE9B1P5"/>
<keyword evidence="4 5" id="KW-0408">Iron</keyword>
<keyword evidence="2 5" id="KW-0349">Heme</keyword>
<evidence type="ECO:0000313" key="7">
    <source>
        <dbReference type="Proteomes" id="UP000318720"/>
    </source>
</evidence>
<dbReference type="InterPro" id="IPR001128">
    <property type="entry name" value="Cyt_P450"/>
</dbReference>
<dbReference type="SUPFAM" id="SSF48264">
    <property type="entry name" value="Cytochrome P450"/>
    <property type="match status" value="1"/>
</dbReference>
<comment type="similarity">
    <text evidence="1">Belongs to the cytochrome P450 family.</text>
</comment>
<dbReference type="Pfam" id="PF00067">
    <property type="entry name" value="p450"/>
    <property type="match status" value="1"/>
</dbReference>
<name>A0AAE9B1P5_9ACTN</name>
<gene>
    <name evidence="6" type="ORF">Sipo8835_12490</name>
</gene>
<dbReference type="PANTHER" id="PTHR24304:SF2">
    <property type="entry name" value="24-HYDROXYCHOLESTEROL 7-ALPHA-HYDROXYLASE"/>
    <property type="match status" value="1"/>
</dbReference>
<evidence type="ECO:0000313" key="6">
    <source>
        <dbReference type="EMBL" id="TQE35841.1"/>
    </source>
</evidence>
<dbReference type="Proteomes" id="UP000318720">
    <property type="component" value="Unassembled WGS sequence"/>
</dbReference>
<dbReference type="GO" id="GO:0020037">
    <property type="term" value="F:heme binding"/>
    <property type="evidence" value="ECO:0007669"/>
    <property type="project" value="InterPro"/>
</dbReference>
<dbReference type="InterPro" id="IPR036396">
    <property type="entry name" value="Cyt_P450_sf"/>
</dbReference>
<organism evidence="6 7">
    <name type="scientific">Streptomyces ipomoeae</name>
    <dbReference type="NCBI Taxonomy" id="103232"/>
    <lineage>
        <taxon>Bacteria</taxon>
        <taxon>Bacillati</taxon>
        <taxon>Actinomycetota</taxon>
        <taxon>Actinomycetes</taxon>
        <taxon>Kitasatosporales</taxon>
        <taxon>Streptomycetaceae</taxon>
        <taxon>Streptomyces</taxon>
    </lineage>
</organism>
<protein>
    <submittedName>
        <fullName evidence="6">Cytochrome P450</fullName>
    </submittedName>
</protein>
<evidence type="ECO:0000256" key="5">
    <source>
        <dbReference type="PIRSR" id="PIRSR602403-1"/>
    </source>
</evidence>
<evidence type="ECO:0000256" key="1">
    <source>
        <dbReference type="ARBA" id="ARBA00010617"/>
    </source>
</evidence>
<dbReference type="GO" id="GO:0004497">
    <property type="term" value="F:monooxygenase activity"/>
    <property type="evidence" value="ECO:0007669"/>
    <property type="project" value="InterPro"/>
</dbReference>
<evidence type="ECO:0000256" key="3">
    <source>
        <dbReference type="ARBA" id="ARBA00022723"/>
    </source>
</evidence>
<keyword evidence="3 5" id="KW-0479">Metal-binding</keyword>
<dbReference type="InterPro" id="IPR050529">
    <property type="entry name" value="CYP450_sterol_14alpha_dmase"/>
</dbReference>
<dbReference type="PRINTS" id="PR00465">
    <property type="entry name" value="EP450IV"/>
</dbReference>
<evidence type="ECO:0000256" key="4">
    <source>
        <dbReference type="ARBA" id="ARBA00023004"/>
    </source>
</evidence>
<dbReference type="PANTHER" id="PTHR24304">
    <property type="entry name" value="CYTOCHROME P450 FAMILY 7"/>
    <property type="match status" value="1"/>
</dbReference>
<dbReference type="CDD" id="cd11042">
    <property type="entry name" value="CYP51-like"/>
    <property type="match status" value="1"/>
</dbReference>
<comment type="caution">
    <text evidence="6">The sequence shown here is derived from an EMBL/GenBank/DDBJ whole genome shotgun (WGS) entry which is preliminary data.</text>
</comment>
<dbReference type="EMBL" id="SPAZ01000101">
    <property type="protein sequence ID" value="TQE35841.1"/>
    <property type="molecule type" value="Genomic_DNA"/>
</dbReference>
<dbReference type="InterPro" id="IPR002403">
    <property type="entry name" value="Cyt_P450_E_grp-IV"/>
</dbReference>
<evidence type="ECO:0000256" key="2">
    <source>
        <dbReference type="ARBA" id="ARBA00022617"/>
    </source>
</evidence>
<dbReference type="Gene3D" id="1.10.630.10">
    <property type="entry name" value="Cytochrome P450"/>
    <property type="match status" value="1"/>
</dbReference>
<proteinExistence type="inferred from homology"/>
<reference evidence="6 7" key="1">
    <citation type="submission" date="2019-03" db="EMBL/GenBank/DDBJ databases">
        <title>Comparative genomic analyses of the sweetpotato soil rot pathogen, Streptomyces ipomoeae.</title>
        <authorList>
            <person name="Ruschel Soares N."/>
            <person name="Badger J.H."/>
            <person name="Huguet-Tapia J.C."/>
            <person name="Clark C.A."/>
            <person name="Pettis G.S."/>
        </authorList>
    </citation>
    <scope>NUCLEOTIDE SEQUENCE [LARGE SCALE GENOMIC DNA]</scope>
    <source>
        <strain evidence="6 7">88-35</strain>
    </source>
</reference>
<accession>A0AAE9B1P5</accession>
<feature type="binding site" description="axial binding residue" evidence="5">
    <location>
        <position position="405"/>
    </location>
    <ligand>
        <name>heme</name>
        <dbReference type="ChEBI" id="CHEBI:30413"/>
    </ligand>
    <ligandPart>
        <name>Fe</name>
        <dbReference type="ChEBI" id="CHEBI:18248"/>
    </ligandPart>
</feature>
<dbReference type="GO" id="GO:0005506">
    <property type="term" value="F:iron ion binding"/>
    <property type="evidence" value="ECO:0007669"/>
    <property type="project" value="InterPro"/>
</dbReference>
<sequence length="472" mass="52023">MAGDNVGDTRTDSLMEPPALDGGLPLLGHTLAFAKDPVALLLDGHRRLGEVFVVRIAGRRFTVLSGPAATDAVFRTSDETVGRRRAYRSMTPVFGEGMLFDASPADFDEQIALILPALRGGAVEGYAPVMQREVEDYLSGWGPTGRVDLVEAMSELSVNIAVECLIGAEFRRRVGPDLVRLFRDLKSAGRASWLVHPHLPLPAFRRRDRARSELIELILDAARSIQRDGPEAGRFVSTLMSSRFRDGTAVPEEVAASLLLAIIVAGEHNTAALASWTGALLLRNPEWLAAVLREQEELSGDADGPRAVHQDLRRMDVLRRCMIEAERLHPPTTVLLRDAEQEFSYGSYRIARGSRVMVSPTASHRLPEVFTEPERYDPDRFSAERAEHRGTPQPMLAFGGGRHRCTGMAFAYQEIQIIWSCLLRGYELELVGDTPRPDYSAVTAVPRSPCWVRYSRRGGPQDDGGAARCATT</sequence>